<name>A0A9P3G2X4_9APHY</name>
<dbReference type="Pfam" id="PF00096">
    <property type="entry name" value="zf-C2H2"/>
    <property type="match status" value="2"/>
</dbReference>
<keyword evidence="3 5" id="KW-0863">Zinc-finger</keyword>
<evidence type="ECO:0000256" key="2">
    <source>
        <dbReference type="ARBA" id="ARBA00022737"/>
    </source>
</evidence>
<accession>A0A9P3G2X4</accession>
<comment type="caution">
    <text evidence="8">The sequence shown here is derived from an EMBL/GenBank/DDBJ whole genome shotgun (WGS) entry which is preliminary data.</text>
</comment>
<feature type="compositionally biased region" description="Polar residues" evidence="6">
    <location>
        <begin position="292"/>
        <end position="343"/>
    </location>
</feature>
<feature type="compositionally biased region" description="Polar residues" evidence="6">
    <location>
        <begin position="429"/>
        <end position="472"/>
    </location>
</feature>
<evidence type="ECO:0000259" key="7">
    <source>
        <dbReference type="PROSITE" id="PS50157"/>
    </source>
</evidence>
<sequence>MYSSSPSAQSSPSSNRRRYICSQCDRSFTTSGHLARHTRVHTGERNHKCPFPGCETRCSRQDNLQQHYRIHLSPGSRRTSGTATRAAMSRQARLSQTPSSAGTTNGRSRSRSSSCTPPPSLSLASAALDGAGAAAPEPPNTPPPLEHAYASQSVSSSARSTPELVQAPPYALGAGALHPSSKVSQSPELGYASVPGPHWQDGARYGVKADPAYFDEREQPPSPASSSGSQYAQSQPVSPTTPYAYGAYHGAPQGLHPSKYEGSPTLGRARLSLSHTTSQMPSPPGQGASYASGYSQGYPNSMSSAAALSQQPAGSVSSYSGNTVPVGVYSSSQMDTTHGQAGSSDAHCSYPPSSYGSYSSQSYTAPPAHTRSSSPPVHLAPIQTDRLVRGAASIPSLPALSSATNLGSQSHYGSHAIPSVPRSAPGMNVGSQYPSGVAPQQGQSQHSPSNDSQMQYHYSSYTSLSANGSHSSNDWRPEMYRRNSLAV</sequence>
<dbReference type="Proteomes" id="UP000703269">
    <property type="component" value="Unassembled WGS sequence"/>
</dbReference>
<dbReference type="InterPro" id="IPR036236">
    <property type="entry name" value="Znf_C2H2_sf"/>
</dbReference>
<evidence type="ECO:0000256" key="1">
    <source>
        <dbReference type="ARBA" id="ARBA00022723"/>
    </source>
</evidence>
<dbReference type="GO" id="GO:0008270">
    <property type="term" value="F:zinc ion binding"/>
    <property type="evidence" value="ECO:0007669"/>
    <property type="project" value="UniProtKB-KW"/>
</dbReference>
<dbReference type="EMBL" id="BPQB01000006">
    <property type="protein sequence ID" value="GJE87278.1"/>
    <property type="molecule type" value="Genomic_DNA"/>
</dbReference>
<gene>
    <name evidence="8" type="ORF">PsYK624_033610</name>
</gene>
<dbReference type="SMART" id="SM00355">
    <property type="entry name" value="ZnF_C2H2"/>
    <property type="match status" value="2"/>
</dbReference>
<evidence type="ECO:0000256" key="6">
    <source>
        <dbReference type="SAM" id="MobiDB-lite"/>
    </source>
</evidence>
<reference evidence="8 9" key="1">
    <citation type="submission" date="2021-08" db="EMBL/GenBank/DDBJ databases">
        <title>Draft Genome Sequence of Phanerochaete sordida strain YK-624.</title>
        <authorList>
            <person name="Mori T."/>
            <person name="Dohra H."/>
            <person name="Suzuki T."/>
            <person name="Kawagishi H."/>
            <person name="Hirai H."/>
        </authorList>
    </citation>
    <scope>NUCLEOTIDE SEQUENCE [LARGE SCALE GENOMIC DNA]</scope>
    <source>
        <strain evidence="8 9">YK-624</strain>
    </source>
</reference>
<dbReference type="GO" id="GO:0005667">
    <property type="term" value="C:transcription regulator complex"/>
    <property type="evidence" value="ECO:0007669"/>
    <property type="project" value="TreeGrafter"/>
</dbReference>
<feature type="region of interest" description="Disordered" evidence="6">
    <location>
        <begin position="70"/>
        <end position="162"/>
    </location>
</feature>
<feature type="region of interest" description="Disordered" evidence="6">
    <location>
        <begin position="176"/>
        <end position="378"/>
    </location>
</feature>
<keyword evidence="1" id="KW-0479">Metal-binding</keyword>
<feature type="compositionally biased region" description="Low complexity" evidence="6">
    <location>
        <begin position="99"/>
        <end position="135"/>
    </location>
</feature>
<dbReference type="GO" id="GO:0000981">
    <property type="term" value="F:DNA-binding transcription factor activity, RNA polymerase II-specific"/>
    <property type="evidence" value="ECO:0007669"/>
    <property type="project" value="UniProtKB-ARBA"/>
</dbReference>
<evidence type="ECO:0000313" key="9">
    <source>
        <dbReference type="Proteomes" id="UP000703269"/>
    </source>
</evidence>
<feature type="compositionally biased region" description="Low complexity" evidence="6">
    <location>
        <begin position="148"/>
        <end position="160"/>
    </location>
</feature>
<dbReference type="InterPro" id="IPR013087">
    <property type="entry name" value="Znf_C2H2_type"/>
</dbReference>
<proteinExistence type="predicted"/>
<dbReference type="FunFam" id="3.30.160.60:FF:000072">
    <property type="entry name" value="zinc finger protein 143 isoform X1"/>
    <property type="match status" value="1"/>
</dbReference>
<feature type="domain" description="C2H2-type" evidence="7">
    <location>
        <begin position="19"/>
        <end position="46"/>
    </location>
</feature>
<dbReference type="GO" id="GO:0000978">
    <property type="term" value="F:RNA polymerase II cis-regulatory region sequence-specific DNA binding"/>
    <property type="evidence" value="ECO:0007669"/>
    <property type="project" value="TreeGrafter"/>
</dbReference>
<dbReference type="PROSITE" id="PS50157">
    <property type="entry name" value="ZINC_FINGER_C2H2_2"/>
    <property type="match status" value="2"/>
</dbReference>
<dbReference type="AlphaFoldDB" id="A0A9P3G2X4"/>
<dbReference type="OrthoDB" id="654211at2759"/>
<dbReference type="PROSITE" id="PS00028">
    <property type="entry name" value="ZINC_FINGER_C2H2_1"/>
    <property type="match status" value="2"/>
</dbReference>
<keyword evidence="4" id="KW-0862">Zinc</keyword>
<dbReference type="GO" id="GO:0031519">
    <property type="term" value="C:PcG protein complex"/>
    <property type="evidence" value="ECO:0007669"/>
    <property type="project" value="TreeGrafter"/>
</dbReference>
<feature type="compositionally biased region" description="Low complexity" evidence="6">
    <location>
        <begin position="224"/>
        <end position="236"/>
    </location>
</feature>
<evidence type="ECO:0000256" key="5">
    <source>
        <dbReference type="PROSITE-ProRule" id="PRU00042"/>
    </source>
</evidence>
<feature type="region of interest" description="Disordered" evidence="6">
    <location>
        <begin position="398"/>
        <end position="487"/>
    </location>
</feature>
<dbReference type="PANTHER" id="PTHR14003">
    <property type="entry name" value="TRANSCRIPTIONAL REPRESSOR PROTEIN YY"/>
    <property type="match status" value="1"/>
</dbReference>
<evidence type="ECO:0000256" key="4">
    <source>
        <dbReference type="ARBA" id="ARBA00022833"/>
    </source>
</evidence>
<protein>
    <recommendedName>
        <fullName evidence="7">C2H2-type domain-containing protein</fullName>
    </recommendedName>
</protein>
<dbReference type="GO" id="GO:0000785">
    <property type="term" value="C:chromatin"/>
    <property type="evidence" value="ECO:0007669"/>
    <property type="project" value="TreeGrafter"/>
</dbReference>
<dbReference type="PANTHER" id="PTHR14003:SF19">
    <property type="entry name" value="YY2 TRANSCRIPTION FACTOR"/>
    <property type="match status" value="1"/>
</dbReference>
<feature type="compositionally biased region" description="Pro residues" evidence="6">
    <location>
        <begin position="136"/>
        <end position="145"/>
    </location>
</feature>
<dbReference type="SUPFAM" id="SSF57667">
    <property type="entry name" value="beta-beta-alpha zinc fingers"/>
    <property type="match status" value="1"/>
</dbReference>
<dbReference type="Gene3D" id="3.30.160.60">
    <property type="entry name" value="Classic Zinc Finger"/>
    <property type="match status" value="2"/>
</dbReference>
<feature type="compositionally biased region" description="Low complexity" evidence="6">
    <location>
        <begin position="349"/>
        <end position="363"/>
    </location>
</feature>
<organism evidence="8 9">
    <name type="scientific">Phanerochaete sordida</name>
    <dbReference type="NCBI Taxonomy" id="48140"/>
    <lineage>
        <taxon>Eukaryota</taxon>
        <taxon>Fungi</taxon>
        <taxon>Dikarya</taxon>
        <taxon>Basidiomycota</taxon>
        <taxon>Agaricomycotina</taxon>
        <taxon>Agaricomycetes</taxon>
        <taxon>Polyporales</taxon>
        <taxon>Phanerochaetaceae</taxon>
        <taxon>Phanerochaete</taxon>
    </lineage>
</organism>
<feature type="domain" description="C2H2-type" evidence="7">
    <location>
        <begin position="47"/>
        <end position="76"/>
    </location>
</feature>
<evidence type="ECO:0000256" key="3">
    <source>
        <dbReference type="ARBA" id="ARBA00022771"/>
    </source>
</evidence>
<keyword evidence="2" id="KW-0677">Repeat</keyword>
<keyword evidence="9" id="KW-1185">Reference proteome</keyword>
<evidence type="ECO:0000313" key="8">
    <source>
        <dbReference type="EMBL" id="GJE87278.1"/>
    </source>
</evidence>